<evidence type="ECO:0000256" key="1">
    <source>
        <dbReference type="SAM" id="MobiDB-lite"/>
    </source>
</evidence>
<reference evidence="2" key="6">
    <citation type="journal article" date="2002" name="Nature">
        <title>Analysis of the mouse transcriptome based on functional annotation of 60,770 full-length cDNAs.</title>
        <authorList>
            <consortium name="The FANTOM Consortium and the RIKEN Genome Exploration Research Group Phase I and II Team"/>
        </authorList>
    </citation>
    <scope>NUCLEOTIDE SEQUENCE</scope>
    <source>
        <strain evidence="2">C57BL/6J</strain>
        <tissue evidence="2">Adipose</tissue>
    </source>
</reference>
<reference evidence="2" key="7">
    <citation type="journal article" date="2005" name="Science">
        <title>The Transcriptional Landscape of the Mammalian Genome.</title>
        <authorList>
            <consortium name="The FANTOM Consortium"/>
            <consortium name="Riken Genome Exploration Research Group and Genome Science Group (Genome Network Project Core Group)"/>
        </authorList>
    </citation>
    <scope>NUCLEOTIDE SEQUENCE</scope>
    <source>
        <strain evidence="2">C57BL/6J</strain>
        <tissue evidence="2">Adipose</tissue>
    </source>
</reference>
<feature type="compositionally biased region" description="Polar residues" evidence="1">
    <location>
        <begin position="120"/>
        <end position="134"/>
    </location>
</feature>
<reference evidence="2" key="5">
    <citation type="submission" date="2001-07" db="EMBL/GenBank/DDBJ databases">
        <authorList>
            <person name="Adachi J."/>
            <person name="Aizawa K."/>
            <person name="Akimura T."/>
            <person name="Arakawa T."/>
            <person name="Bono H."/>
            <person name="Carninci P."/>
            <person name="Fukuda S."/>
            <person name="Furuno M."/>
            <person name="Hanagaki T."/>
            <person name="Hara A."/>
            <person name="Hashizume W."/>
            <person name="Hayashida K."/>
            <person name="Hayatsu N."/>
            <person name="Hiramoto K."/>
            <person name="Hiraoka T."/>
            <person name="Hirozane T."/>
            <person name="Hori F."/>
            <person name="Imotani K."/>
            <person name="Ishii Y."/>
            <person name="Itoh M."/>
            <person name="Kagawa I."/>
            <person name="Kasukawa T."/>
            <person name="Katoh H."/>
            <person name="Kawai J."/>
            <person name="Kojima Y."/>
            <person name="Kondo S."/>
            <person name="Konno H."/>
            <person name="Kouda M."/>
            <person name="Koya S."/>
            <person name="Kurihara C."/>
            <person name="Matsuyama T."/>
            <person name="Miyazaki A."/>
            <person name="Murata M."/>
            <person name="Nakamura M."/>
            <person name="Nishi K."/>
            <person name="Nomura K."/>
            <person name="Numazaki R."/>
            <person name="Ohno M."/>
            <person name="Ohsato N."/>
            <person name="Okazaki Y."/>
            <person name="Saito R."/>
            <person name="Saitoh H."/>
            <person name="Sakai C."/>
            <person name="Sakai K."/>
            <person name="Sakazume N."/>
            <person name="Sano H."/>
            <person name="Sasaki D."/>
            <person name="Shibata K."/>
            <person name="Shinagawa A."/>
            <person name="Shiraki T."/>
            <person name="Sogabe Y."/>
            <person name="Tagami M."/>
            <person name="Tagawa A."/>
            <person name="Takahashi F."/>
            <person name="Takaku-Akahira S."/>
            <person name="Takeda Y."/>
            <person name="Tanaka T."/>
            <person name="Tomaru A."/>
            <person name="Toya T."/>
            <person name="Yasunishi A."/>
            <person name="Muramatsu M."/>
            <person name="Hayashizaki Y."/>
        </authorList>
    </citation>
    <scope>NUCLEOTIDE SEQUENCE</scope>
    <source>
        <strain evidence="2">C57BL/6J</strain>
        <tissue evidence="2">Adipose</tissue>
    </source>
</reference>
<reference evidence="2" key="2">
    <citation type="journal article" date="2000" name="Genome Res.">
        <title>Normalization and subtraction of cap-trapper-selected cDNAs to prepare full-length cDNA libraries for rapid discovery of new genes.</title>
        <authorList>
            <person name="Carninci P."/>
            <person name="Shibata Y."/>
            <person name="Hayatsu N."/>
            <person name="Sugahara Y."/>
            <person name="Shibata K."/>
            <person name="Itoh M."/>
            <person name="Konno H."/>
            <person name="Okazaki Y."/>
            <person name="Muramatsu M."/>
            <person name="Hayashizaki Y."/>
        </authorList>
    </citation>
    <scope>NUCLEOTIDE SEQUENCE</scope>
    <source>
        <strain evidence="2">C57BL/6J</strain>
        <tissue evidence="2">Adipose</tissue>
    </source>
</reference>
<reference evidence="2" key="8">
    <citation type="journal article" date="2005" name="Science">
        <title>Antisense Transcription in the Mammalian Transcriptome.</title>
        <authorList>
            <consortium name="RIKEN Genome Exploration Research Group and Genome Science Group (Genome Network Project Core Group) and the FANTOM Consortium"/>
        </authorList>
    </citation>
    <scope>NUCLEOTIDE SEQUENCE</scope>
    <source>
        <strain evidence="2">C57BL/6J</strain>
        <tissue evidence="2">Adipose</tissue>
    </source>
</reference>
<dbReference type="AlphaFoldDB" id="Q8BQS3"/>
<sequence length="183" mass="19733">IQSQPLKTNRAPVGKEGVDQAQHYLRTLSSPELGAGRKRSPEAANDSAASSSSRANTCFQEESLPEEKGVPRKGREGEVKGQLGTQVRMRHSLSLDRRARSEQGSGEERSHQRPARTQEGRTSSRPGSSITCAWQMQPRGRAGPGRPAGDLPAHRLVGQLAHAVKLLLHRGPAAALARELGKD</sequence>
<dbReference type="EMBL" id="AK046601">
    <property type="protein sequence ID" value="BAC32803.1"/>
    <property type="molecule type" value="mRNA"/>
</dbReference>
<reference evidence="2" key="4">
    <citation type="journal article" date="2001" name="Nature">
        <title>Functional annotation of a full-length mouse cDNA collection.</title>
        <authorList>
            <consortium name="The RIKEN Genome Exploration Research Group Phase II Team and the FANTOM Consortium"/>
        </authorList>
    </citation>
    <scope>NUCLEOTIDE SEQUENCE</scope>
    <source>
        <strain evidence="2">C57BL/6J</strain>
        <tissue evidence="2">Adipose</tissue>
    </source>
</reference>
<feature type="compositionally biased region" description="Low complexity" evidence="1">
    <location>
        <begin position="43"/>
        <end position="55"/>
    </location>
</feature>
<reference evidence="2" key="3">
    <citation type="journal article" date="2000" name="Genome Res.">
        <title>RIKEN integrated sequence analysis (RISA) system--384-format sequencing pipeline with 384 multicapillary sequencer.</title>
        <authorList>
            <person name="Shibata K."/>
            <person name="Itoh M."/>
            <person name="Aizawa K."/>
            <person name="Nagaoka S."/>
            <person name="Sasaki N."/>
            <person name="Carninci P."/>
            <person name="Konno H."/>
            <person name="Akiyama J."/>
            <person name="Nishi K."/>
            <person name="Kitsunai T."/>
            <person name="Tashiro H."/>
            <person name="Itoh M."/>
            <person name="Sumi N."/>
            <person name="Ishii Y."/>
            <person name="Nakamura S."/>
            <person name="Hazama M."/>
            <person name="Nishine T."/>
            <person name="Harada A."/>
            <person name="Yamamoto R."/>
            <person name="Matsumoto H."/>
            <person name="Sakaguchi S."/>
            <person name="Ikegami T."/>
            <person name="Kashiwagi K."/>
            <person name="Fujiwake S."/>
            <person name="Inoue K."/>
            <person name="Togawa Y."/>
            <person name="Izawa M."/>
            <person name="Ohara E."/>
            <person name="Watahiki M."/>
            <person name="Yoneda Y."/>
            <person name="Ishikawa T."/>
            <person name="Ozawa K."/>
            <person name="Tanaka T."/>
            <person name="Matsuura S."/>
            <person name="Kawai J."/>
            <person name="Okazaki Y."/>
            <person name="Muramatsu M."/>
            <person name="Inoue Y."/>
            <person name="Kira A."/>
            <person name="Hayashizaki Y."/>
        </authorList>
    </citation>
    <scope>NUCLEOTIDE SEQUENCE</scope>
    <source>
        <strain evidence="2">C57BL/6J</strain>
        <tissue evidence="2">Adipose</tissue>
    </source>
</reference>
<accession>Q8BQS3</accession>
<feature type="compositionally biased region" description="Basic and acidic residues" evidence="1">
    <location>
        <begin position="93"/>
        <end position="119"/>
    </location>
</feature>
<dbReference type="UCSC" id="uc056ylp.1">
    <property type="organism name" value="mouse"/>
</dbReference>
<evidence type="ECO:0000313" key="2">
    <source>
        <dbReference type="EMBL" id="BAC32803.1"/>
    </source>
</evidence>
<name>Q8BQS3_MOUSE</name>
<organism evidence="2">
    <name type="scientific">Mus musculus</name>
    <name type="common">Mouse</name>
    <dbReference type="NCBI Taxonomy" id="10090"/>
    <lineage>
        <taxon>Eukaryota</taxon>
        <taxon>Metazoa</taxon>
        <taxon>Chordata</taxon>
        <taxon>Craniata</taxon>
        <taxon>Vertebrata</taxon>
        <taxon>Euteleostomi</taxon>
        <taxon>Mammalia</taxon>
        <taxon>Eutheria</taxon>
        <taxon>Euarchontoglires</taxon>
        <taxon>Glires</taxon>
        <taxon>Rodentia</taxon>
        <taxon>Myomorpha</taxon>
        <taxon>Muroidea</taxon>
        <taxon>Muridae</taxon>
        <taxon>Murinae</taxon>
        <taxon>Mus</taxon>
        <taxon>Mus</taxon>
    </lineage>
</organism>
<proteinExistence type="evidence at transcript level"/>
<reference evidence="2" key="1">
    <citation type="journal article" date="1999" name="Methods Enzymol.">
        <title>High-efficiency full-length cDNA cloning.</title>
        <authorList>
            <person name="Carninci P."/>
            <person name="Hayashizaki Y."/>
        </authorList>
    </citation>
    <scope>NUCLEOTIDE SEQUENCE</scope>
    <source>
        <strain evidence="2">C57BL/6J</strain>
        <tissue evidence="2">Adipose</tissue>
    </source>
</reference>
<feature type="region of interest" description="Disordered" evidence="1">
    <location>
        <begin position="1"/>
        <end position="151"/>
    </location>
</feature>
<feature type="non-terminal residue" evidence="2">
    <location>
        <position position="1"/>
    </location>
</feature>
<feature type="compositionally biased region" description="Basic and acidic residues" evidence="1">
    <location>
        <begin position="65"/>
        <end position="79"/>
    </location>
</feature>
<feature type="compositionally biased region" description="Low complexity" evidence="1">
    <location>
        <begin position="138"/>
        <end position="149"/>
    </location>
</feature>
<protein>
    <submittedName>
        <fullName evidence="2">Uncharacterized protein</fullName>
    </submittedName>
</protein>